<dbReference type="InterPro" id="IPR022472">
    <property type="entry name" value="VPLPA-CTERM"/>
</dbReference>
<evidence type="ECO:0000313" key="3">
    <source>
        <dbReference type="Proteomes" id="UP000635853"/>
    </source>
</evidence>
<protein>
    <submittedName>
        <fullName evidence="2">VPLPA-CTERM sorting domain-containing protein</fullName>
    </submittedName>
</protein>
<keyword evidence="1" id="KW-0472">Membrane</keyword>
<keyword evidence="3" id="KW-1185">Reference proteome</keyword>
<organism evidence="2 3">
    <name type="scientific">Rhodovulum visakhapatnamense</name>
    <dbReference type="NCBI Taxonomy" id="364297"/>
    <lineage>
        <taxon>Bacteria</taxon>
        <taxon>Pseudomonadati</taxon>
        <taxon>Pseudomonadota</taxon>
        <taxon>Alphaproteobacteria</taxon>
        <taxon>Rhodobacterales</taxon>
        <taxon>Paracoccaceae</taxon>
        <taxon>Rhodovulum</taxon>
    </lineage>
</organism>
<feature type="transmembrane region" description="Helical" evidence="1">
    <location>
        <begin position="12"/>
        <end position="29"/>
    </location>
</feature>
<dbReference type="NCBIfam" id="TIGR03370">
    <property type="entry name" value="VPLPA-CTERM"/>
    <property type="match status" value="1"/>
</dbReference>
<accession>A0ABS1RCW3</accession>
<evidence type="ECO:0000313" key="2">
    <source>
        <dbReference type="EMBL" id="MBL3576792.1"/>
    </source>
</evidence>
<reference evidence="3" key="1">
    <citation type="submission" date="2021-01" db="EMBL/GenBank/DDBJ databases">
        <title>Draft genomes of Rhodovulum sulfidophilum.</title>
        <authorList>
            <person name="Guzman M.S."/>
        </authorList>
    </citation>
    <scope>NUCLEOTIDE SEQUENCE [LARGE SCALE GENOMIC DNA]</scope>
    <source>
        <strain evidence="3">AB19</strain>
    </source>
</reference>
<evidence type="ECO:0000256" key="1">
    <source>
        <dbReference type="SAM" id="Phobius"/>
    </source>
</evidence>
<keyword evidence="1" id="KW-1133">Transmembrane helix</keyword>
<dbReference type="EMBL" id="JAESIL010000003">
    <property type="protein sequence ID" value="MBL3576792.1"/>
    <property type="molecule type" value="Genomic_DNA"/>
</dbReference>
<dbReference type="InterPro" id="IPR013424">
    <property type="entry name" value="Ice-binding_C"/>
</dbReference>
<dbReference type="NCBIfam" id="TIGR02595">
    <property type="entry name" value="PEP_CTERM"/>
    <property type="match status" value="1"/>
</dbReference>
<sequence>MVVKLEIAPVPLPAGVLLLGTALGGLGLARRRKAAKA</sequence>
<dbReference type="Proteomes" id="UP000635853">
    <property type="component" value="Unassembled WGS sequence"/>
</dbReference>
<keyword evidence="1" id="KW-0812">Transmembrane</keyword>
<gene>
    <name evidence="2" type="ORF">JMJ92_01245</name>
</gene>
<proteinExistence type="predicted"/>
<name>A0ABS1RCW3_9RHOB</name>
<comment type="caution">
    <text evidence="2">The sequence shown here is derived from an EMBL/GenBank/DDBJ whole genome shotgun (WGS) entry which is preliminary data.</text>
</comment>